<feature type="transmembrane region" description="Helical" evidence="1">
    <location>
        <begin position="357"/>
        <end position="377"/>
    </location>
</feature>
<feature type="transmembrane region" description="Helical" evidence="1">
    <location>
        <begin position="291"/>
        <end position="311"/>
    </location>
</feature>
<sequence>MRGPEAMIEPASPNGFRWKTIPHAALSYMRERMGIGYVWVGAVLALGASLPALFAREVFGDDWSVYYTYWTEGLPGLFRVLYEAAHAGFIVPMSLLVVLLPDMPDVAARLAGLGCHLANGVLLYSILQRSPYTKPIAALFAALFLLSPFYVIRLTQNAVYDVFLLFYLLSYELTYSKVRALRWAAPFCLFFSLSLETLIALEPLRVVLARSPGERWTRTLARLAPFWLAVATIIVLRMTILGKSGHYAGQYSFVSDPVVIRRALVAHFMAFRTGLEYAYSHGFGLLGSRNSTVLALAAMVGSALLSASAFWTPWLLRSLVSSANAMLLLVLGAAIALLGAMPYAITGIYGDVMRGESRLLFPSQVGVLLLMATFIQLVPGARLRAGLAGGLLTVFALSMVQDSKRLLYDGLINSDLQRQVRAALLADPEPKVVKLHIENPHLFSYRSRCLGAPDMNVAQMMLRDENRERSFVYTDHCGDFDSSGAIRNDACTVSYLEFFPCPPRRETWRYRAAPGIPPPDRIRFLELMRAVLEDAPSATQGRGELVQLKDNLPIPLARAEYRPPCRRPGVRGTAWLLALPAPSCEESGLGAR</sequence>
<protein>
    <submittedName>
        <fullName evidence="2">Uncharacterized protein</fullName>
    </submittedName>
</protein>
<evidence type="ECO:0000313" key="3">
    <source>
        <dbReference type="Proteomes" id="UP001058872"/>
    </source>
</evidence>
<feature type="transmembrane region" description="Helical" evidence="1">
    <location>
        <begin position="106"/>
        <end position="126"/>
    </location>
</feature>
<keyword evidence="1" id="KW-0812">Transmembrane</keyword>
<dbReference type="EMBL" id="CP028989">
    <property type="protein sequence ID" value="UUO68255.1"/>
    <property type="molecule type" value="Genomic_DNA"/>
</dbReference>
<feature type="transmembrane region" description="Helical" evidence="1">
    <location>
        <begin position="323"/>
        <end position="345"/>
    </location>
</feature>
<name>A0AAE9NFR5_9BRAD</name>
<organism evidence="2 3">
    <name type="scientific">Bradyrhizobium betae</name>
    <dbReference type="NCBI Taxonomy" id="244734"/>
    <lineage>
        <taxon>Bacteria</taxon>
        <taxon>Pseudomonadati</taxon>
        <taxon>Pseudomonadota</taxon>
        <taxon>Alphaproteobacteria</taxon>
        <taxon>Hyphomicrobiales</taxon>
        <taxon>Nitrobacteraceae</taxon>
        <taxon>Bradyrhizobium</taxon>
    </lineage>
</organism>
<feature type="transmembrane region" description="Helical" evidence="1">
    <location>
        <begin position="180"/>
        <end position="199"/>
    </location>
</feature>
<gene>
    <name evidence="2" type="ORF">DCM83_25585</name>
</gene>
<evidence type="ECO:0000256" key="1">
    <source>
        <dbReference type="SAM" id="Phobius"/>
    </source>
</evidence>
<accession>A0AAE9NFR5</accession>
<dbReference type="Proteomes" id="UP001058872">
    <property type="component" value="Chromosome"/>
</dbReference>
<feature type="transmembrane region" description="Helical" evidence="1">
    <location>
        <begin position="76"/>
        <end position="99"/>
    </location>
</feature>
<evidence type="ECO:0000313" key="2">
    <source>
        <dbReference type="EMBL" id="UUO68255.1"/>
    </source>
</evidence>
<proteinExistence type="predicted"/>
<feature type="transmembrane region" description="Helical" evidence="1">
    <location>
        <begin position="132"/>
        <end position="151"/>
    </location>
</feature>
<reference evidence="2" key="1">
    <citation type="submission" date="2018-04" db="EMBL/GenBank/DDBJ databases">
        <title>Genomes of Endosymbiotic and Endophytic Bradyrhizobium Publication status.</title>
        <authorList>
            <person name="Guha S."/>
            <person name="Jorrin B."/>
            <person name="Sarkar M."/>
            <person name="Poole P.S."/>
            <person name="DasGupta M."/>
        </authorList>
    </citation>
    <scope>NUCLEOTIDE SEQUENCE</scope>
    <source>
        <strain evidence="2">WBOS16</strain>
    </source>
</reference>
<keyword evidence="1" id="KW-1133">Transmembrane helix</keyword>
<keyword evidence="1" id="KW-0472">Membrane</keyword>
<feature type="transmembrane region" description="Helical" evidence="1">
    <location>
        <begin position="36"/>
        <end position="56"/>
    </location>
</feature>
<feature type="transmembrane region" description="Helical" evidence="1">
    <location>
        <begin position="220"/>
        <end position="240"/>
    </location>
</feature>
<dbReference type="AlphaFoldDB" id="A0AAE9NFR5"/>